<evidence type="ECO:0000256" key="1">
    <source>
        <dbReference type="ARBA" id="ARBA00004651"/>
    </source>
</evidence>
<evidence type="ECO:0000256" key="5">
    <source>
        <dbReference type="ARBA" id="ARBA00023136"/>
    </source>
</evidence>
<feature type="transmembrane region" description="Helical" evidence="6">
    <location>
        <begin position="21"/>
        <end position="48"/>
    </location>
</feature>
<dbReference type="OrthoDB" id="9814237at2"/>
<dbReference type="InterPro" id="IPR011701">
    <property type="entry name" value="MFS"/>
</dbReference>
<keyword evidence="5 6" id="KW-0472">Membrane</keyword>
<dbReference type="CDD" id="cd17324">
    <property type="entry name" value="MFS_NepI_like"/>
    <property type="match status" value="1"/>
</dbReference>
<evidence type="ECO:0000313" key="9">
    <source>
        <dbReference type="Proteomes" id="UP000596145"/>
    </source>
</evidence>
<keyword evidence="2" id="KW-1003">Cell membrane</keyword>
<gene>
    <name evidence="8" type="ORF">I6I10_13125</name>
</gene>
<evidence type="ECO:0000256" key="3">
    <source>
        <dbReference type="ARBA" id="ARBA00022692"/>
    </source>
</evidence>
<dbReference type="EMBL" id="CP066007">
    <property type="protein sequence ID" value="QQB46354.1"/>
    <property type="molecule type" value="Genomic_DNA"/>
</dbReference>
<comment type="subcellular location">
    <subcellularLocation>
        <location evidence="1">Cell membrane</location>
        <topology evidence="1">Multi-pass membrane protein</topology>
    </subcellularLocation>
</comment>
<feature type="transmembrane region" description="Helical" evidence="6">
    <location>
        <begin position="377"/>
        <end position="396"/>
    </location>
</feature>
<evidence type="ECO:0000313" key="8">
    <source>
        <dbReference type="EMBL" id="QQB46354.1"/>
    </source>
</evidence>
<dbReference type="PANTHER" id="PTHR43124">
    <property type="entry name" value="PURINE EFFLUX PUMP PBUE"/>
    <property type="match status" value="1"/>
</dbReference>
<dbReference type="RefSeq" id="WP_084036676.1">
    <property type="nucleotide sequence ID" value="NZ_CP066007.1"/>
</dbReference>
<dbReference type="PANTHER" id="PTHR43124:SF3">
    <property type="entry name" value="CHLORAMPHENICOL EFFLUX PUMP RV0191"/>
    <property type="match status" value="1"/>
</dbReference>
<feature type="transmembrane region" description="Helical" evidence="6">
    <location>
        <begin position="309"/>
        <end position="329"/>
    </location>
</feature>
<name>A0A7T4EFB7_9CORY</name>
<feature type="transmembrane region" description="Helical" evidence="6">
    <location>
        <begin position="350"/>
        <end position="371"/>
    </location>
</feature>
<dbReference type="InterPro" id="IPR036259">
    <property type="entry name" value="MFS_trans_sf"/>
</dbReference>
<accession>A0A7T4EFB7</accession>
<dbReference type="SUPFAM" id="SSF103473">
    <property type="entry name" value="MFS general substrate transporter"/>
    <property type="match status" value="1"/>
</dbReference>
<evidence type="ECO:0000256" key="6">
    <source>
        <dbReference type="SAM" id="Phobius"/>
    </source>
</evidence>
<feature type="transmembrane region" description="Helical" evidence="6">
    <location>
        <begin position="256"/>
        <end position="278"/>
    </location>
</feature>
<feature type="domain" description="Major facilitator superfamily (MFS) profile" evidence="7">
    <location>
        <begin position="22"/>
        <end position="402"/>
    </location>
</feature>
<dbReference type="GeneID" id="92759352"/>
<keyword evidence="4 6" id="KW-1133">Transmembrane helix</keyword>
<dbReference type="Pfam" id="PF07690">
    <property type="entry name" value="MFS_1"/>
    <property type="match status" value="1"/>
</dbReference>
<dbReference type="InterPro" id="IPR020846">
    <property type="entry name" value="MFS_dom"/>
</dbReference>
<dbReference type="Gene3D" id="1.20.1250.20">
    <property type="entry name" value="MFS general substrate transporter like domains"/>
    <property type="match status" value="1"/>
</dbReference>
<feature type="transmembrane region" description="Helical" evidence="6">
    <location>
        <begin position="113"/>
        <end position="135"/>
    </location>
</feature>
<evidence type="ECO:0000256" key="2">
    <source>
        <dbReference type="ARBA" id="ARBA00022475"/>
    </source>
</evidence>
<feature type="transmembrane region" description="Helical" evidence="6">
    <location>
        <begin position="217"/>
        <end position="240"/>
    </location>
</feature>
<dbReference type="Proteomes" id="UP000596145">
    <property type="component" value="Chromosome"/>
</dbReference>
<feature type="transmembrane region" description="Helical" evidence="6">
    <location>
        <begin position="285"/>
        <end position="303"/>
    </location>
</feature>
<dbReference type="GO" id="GO:0005886">
    <property type="term" value="C:plasma membrane"/>
    <property type="evidence" value="ECO:0007669"/>
    <property type="project" value="UniProtKB-SubCell"/>
</dbReference>
<proteinExistence type="predicted"/>
<feature type="transmembrane region" description="Helical" evidence="6">
    <location>
        <begin position="175"/>
        <end position="196"/>
    </location>
</feature>
<dbReference type="PROSITE" id="PS50850">
    <property type="entry name" value="MFS"/>
    <property type="match status" value="1"/>
</dbReference>
<dbReference type="AlphaFoldDB" id="A0A7T4EFB7"/>
<feature type="transmembrane region" description="Helical" evidence="6">
    <location>
        <begin position="88"/>
        <end position="107"/>
    </location>
</feature>
<evidence type="ECO:0000256" key="4">
    <source>
        <dbReference type="ARBA" id="ARBA00022989"/>
    </source>
</evidence>
<protein>
    <submittedName>
        <fullName evidence="8">MFS transporter</fullName>
    </submittedName>
</protein>
<dbReference type="InterPro" id="IPR050189">
    <property type="entry name" value="MFS_Efflux_Transporters"/>
</dbReference>
<sequence length="411" mass="43326">MLATRKPLPRQTEITPRRHRVILLLVALGGFGIGITEFVSMGLLPLIAADFGVTEDVAGHVITTYALGVTVGAPLITVFTGKLPRRRLIILLMAAFTVGNALTLVAWDMPSLLVARFIAGFPHGAYFSVSTLCAVSITPKGQRGRVVALTSLGFSAATLGGVPVVQWLGQVTHWSVAYAVVAAVGLVAFTGFYVFMPHMTEMPATSPLTELSALKNVQVILTVLIAMVGFGGMFSVYTYIGWTMTDPARAAMPPEFLPLVLMAYGFGGVAGNMLGGWISDRNIDWGLIIVLGCIALALAGFFFASANPWIGTVVFFIIGTFGTALVPLLQIRLMDVAGEAQTLAAALNQSALNLANAGGATIGGAVIAAGFPYHYTALAGVTLATLGMVVWVPMMLTRPGRKRRVVIKSQS</sequence>
<reference evidence="8 9" key="1">
    <citation type="submission" date="2020-12" db="EMBL/GenBank/DDBJ databases">
        <title>FDA dAtabase for Regulatory Grade micrObial Sequences (FDA-ARGOS): Supporting development and validation of Infectious Disease Dx tests.</title>
        <authorList>
            <person name="Sproer C."/>
            <person name="Gronow S."/>
            <person name="Severitt S."/>
            <person name="Schroder I."/>
            <person name="Tallon L."/>
            <person name="Sadzewicz L."/>
            <person name="Zhao X."/>
            <person name="Boylan J."/>
            <person name="Ott S."/>
            <person name="Bowen H."/>
            <person name="Vavikolanu K."/>
            <person name="Mehta A."/>
            <person name="Aluvathingal J."/>
            <person name="Nadendla S."/>
            <person name="Lowell S."/>
            <person name="Myers T."/>
            <person name="Yan Y."/>
            <person name="Sichtig H."/>
        </authorList>
    </citation>
    <scope>NUCLEOTIDE SEQUENCE [LARGE SCALE GENOMIC DNA]</scope>
    <source>
        <strain evidence="8 9">FDAARGOS_1053</strain>
    </source>
</reference>
<keyword evidence="3 6" id="KW-0812">Transmembrane</keyword>
<dbReference type="GO" id="GO:0022857">
    <property type="term" value="F:transmembrane transporter activity"/>
    <property type="evidence" value="ECO:0007669"/>
    <property type="project" value="InterPro"/>
</dbReference>
<evidence type="ECO:0000259" key="7">
    <source>
        <dbReference type="PROSITE" id="PS50850"/>
    </source>
</evidence>
<organism evidence="8 9">
    <name type="scientific">Corynebacterium glucuronolyticum</name>
    <dbReference type="NCBI Taxonomy" id="39791"/>
    <lineage>
        <taxon>Bacteria</taxon>
        <taxon>Bacillati</taxon>
        <taxon>Actinomycetota</taxon>
        <taxon>Actinomycetes</taxon>
        <taxon>Mycobacteriales</taxon>
        <taxon>Corynebacteriaceae</taxon>
        <taxon>Corynebacterium</taxon>
    </lineage>
</organism>
<feature type="transmembrane region" description="Helical" evidence="6">
    <location>
        <begin position="147"/>
        <end position="169"/>
    </location>
</feature>
<feature type="transmembrane region" description="Helical" evidence="6">
    <location>
        <begin position="60"/>
        <end position="81"/>
    </location>
</feature>